<organism evidence="1 2">
    <name type="scientific">Caerostris extrusa</name>
    <name type="common">Bark spider</name>
    <name type="synonym">Caerostris bankana</name>
    <dbReference type="NCBI Taxonomy" id="172846"/>
    <lineage>
        <taxon>Eukaryota</taxon>
        <taxon>Metazoa</taxon>
        <taxon>Ecdysozoa</taxon>
        <taxon>Arthropoda</taxon>
        <taxon>Chelicerata</taxon>
        <taxon>Arachnida</taxon>
        <taxon>Araneae</taxon>
        <taxon>Araneomorphae</taxon>
        <taxon>Entelegynae</taxon>
        <taxon>Araneoidea</taxon>
        <taxon>Araneidae</taxon>
        <taxon>Caerostris</taxon>
    </lineage>
</organism>
<dbReference type="EMBL" id="BPLR01020632">
    <property type="protein sequence ID" value="GIX80920.1"/>
    <property type="molecule type" value="Genomic_DNA"/>
</dbReference>
<dbReference type="AlphaFoldDB" id="A0AAV4N7X3"/>
<evidence type="ECO:0000313" key="1">
    <source>
        <dbReference type="EMBL" id="GIX80920.1"/>
    </source>
</evidence>
<sequence>MDPVMLRQQNTNTDGEKILLRWGKENLTLQCRTLSVCREARIKGKMNREGGMGFSYLGQRKQKQLGDEWILFRPKLTKQITYLKNKSSLEPWVKNQSQSALFRKFH</sequence>
<comment type="caution">
    <text evidence="1">The sequence shown here is derived from an EMBL/GenBank/DDBJ whole genome shotgun (WGS) entry which is preliminary data.</text>
</comment>
<reference evidence="1 2" key="1">
    <citation type="submission" date="2021-06" db="EMBL/GenBank/DDBJ databases">
        <title>Caerostris extrusa draft genome.</title>
        <authorList>
            <person name="Kono N."/>
            <person name="Arakawa K."/>
        </authorList>
    </citation>
    <scope>NUCLEOTIDE SEQUENCE [LARGE SCALE GENOMIC DNA]</scope>
</reference>
<proteinExistence type="predicted"/>
<keyword evidence="2" id="KW-1185">Reference proteome</keyword>
<accession>A0AAV4N7X3</accession>
<protein>
    <submittedName>
        <fullName evidence="1">Uncharacterized protein</fullName>
    </submittedName>
</protein>
<evidence type="ECO:0000313" key="2">
    <source>
        <dbReference type="Proteomes" id="UP001054945"/>
    </source>
</evidence>
<gene>
    <name evidence="1" type="ORF">CEXT_669441</name>
</gene>
<dbReference type="Proteomes" id="UP001054945">
    <property type="component" value="Unassembled WGS sequence"/>
</dbReference>
<name>A0AAV4N7X3_CAEEX</name>